<dbReference type="SUPFAM" id="SSF51126">
    <property type="entry name" value="Pectin lyase-like"/>
    <property type="match status" value="1"/>
</dbReference>
<dbReference type="Pfam" id="PF13229">
    <property type="entry name" value="Beta_helix"/>
    <property type="match status" value="1"/>
</dbReference>
<accession>A0A7S4B1Y8</accession>
<organism evidence="3">
    <name type="scientific">Chrysotila carterae</name>
    <name type="common">Marine alga</name>
    <name type="synonym">Syracosphaera carterae</name>
    <dbReference type="NCBI Taxonomy" id="13221"/>
    <lineage>
        <taxon>Eukaryota</taxon>
        <taxon>Haptista</taxon>
        <taxon>Haptophyta</taxon>
        <taxon>Prymnesiophyceae</taxon>
        <taxon>Isochrysidales</taxon>
        <taxon>Isochrysidaceae</taxon>
        <taxon>Chrysotila</taxon>
    </lineage>
</organism>
<feature type="domain" description="Right handed beta helix" evidence="2">
    <location>
        <begin position="257"/>
        <end position="401"/>
    </location>
</feature>
<dbReference type="InterPro" id="IPR011050">
    <property type="entry name" value="Pectin_lyase_fold/virulence"/>
</dbReference>
<proteinExistence type="predicted"/>
<keyword evidence="1" id="KW-0677">Repeat</keyword>
<dbReference type="InterPro" id="IPR039448">
    <property type="entry name" value="Beta_helix"/>
</dbReference>
<evidence type="ECO:0000259" key="2">
    <source>
        <dbReference type="Pfam" id="PF13229"/>
    </source>
</evidence>
<dbReference type="InterPro" id="IPR051550">
    <property type="entry name" value="SCF-Subunits/Alg-Epimerases"/>
</dbReference>
<dbReference type="InterPro" id="IPR012334">
    <property type="entry name" value="Pectin_lyas_fold"/>
</dbReference>
<dbReference type="Gene3D" id="2.160.20.10">
    <property type="entry name" value="Single-stranded right-handed beta-helix, Pectin lyase-like"/>
    <property type="match status" value="2"/>
</dbReference>
<dbReference type="InterPro" id="IPR006626">
    <property type="entry name" value="PbH1"/>
</dbReference>
<gene>
    <name evidence="3" type="ORF">PCAR00345_LOCUS3627</name>
</gene>
<dbReference type="SMART" id="SM00710">
    <property type="entry name" value="PbH1"/>
    <property type="match status" value="7"/>
</dbReference>
<evidence type="ECO:0000313" key="3">
    <source>
        <dbReference type="EMBL" id="CAE0751042.1"/>
    </source>
</evidence>
<dbReference type="PANTHER" id="PTHR22990:SF15">
    <property type="entry name" value="F-BOX ONLY PROTEIN 10"/>
    <property type="match status" value="1"/>
</dbReference>
<dbReference type="AlphaFoldDB" id="A0A7S4B1Y8"/>
<dbReference type="PANTHER" id="PTHR22990">
    <property type="entry name" value="F-BOX ONLY PROTEIN"/>
    <property type="match status" value="1"/>
</dbReference>
<sequence>MPFPLFALPHDLMLAILQQPSIGARELCRLERCSKTVAKCIDEGVWREAFLSCRRCNALAEPDSWKQEFARRLTWSRDWRQLTSGHVPLLQPRLVLCGHTSAPQKLRRFALKMMSSTQLMLPSRVETHIVDSKSSAPGHFRTIGAAVIFSKPYDVILVRPGRYEERLKLEKPVEITAVGPPGSTKLVGFEGPTIEACGRIVARVSNLQIEQRSRGASTAMSGAVLVKAGATLVLEECAVSSETGHCVIVQGMDSCGYILHNVISGGKGVGVLMCDFGRGLIEDNEICFNGRAGVAILSGADPQVCRNKIHSGGDSGVLISEKGRGRIEENDIFGNRRAGVAILKEGAPLVKRNKIHDGRDSGVLVCENGLGSVCDNEIFANQMAGVAIGRGGASRVTGNTISDGNGGSLCLSIHSKGHIWDNLIHQDPGSAMQVPEALLCDVQQKNFIRFCASKALVHESVSLCDSMDID</sequence>
<dbReference type="GO" id="GO:0006511">
    <property type="term" value="P:ubiquitin-dependent protein catabolic process"/>
    <property type="evidence" value="ECO:0007669"/>
    <property type="project" value="TreeGrafter"/>
</dbReference>
<dbReference type="EMBL" id="HBIZ01006347">
    <property type="protein sequence ID" value="CAE0751042.1"/>
    <property type="molecule type" value="Transcribed_RNA"/>
</dbReference>
<reference evidence="3" key="1">
    <citation type="submission" date="2021-01" db="EMBL/GenBank/DDBJ databases">
        <authorList>
            <person name="Corre E."/>
            <person name="Pelletier E."/>
            <person name="Niang G."/>
            <person name="Scheremetjew M."/>
            <person name="Finn R."/>
            <person name="Kale V."/>
            <person name="Holt S."/>
            <person name="Cochrane G."/>
            <person name="Meng A."/>
            <person name="Brown T."/>
            <person name="Cohen L."/>
        </authorList>
    </citation>
    <scope>NUCLEOTIDE SEQUENCE</scope>
    <source>
        <strain evidence="3">CCMP645</strain>
    </source>
</reference>
<protein>
    <recommendedName>
        <fullName evidence="2">Right handed beta helix domain-containing protein</fullName>
    </recommendedName>
</protein>
<name>A0A7S4B1Y8_CHRCT</name>
<evidence type="ECO:0000256" key="1">
    <source>
        <dbReference type="ARBA" id="ARBA00022737"/>
    </source>
</evidence>